<comment type="caution">
    <text evidence="9">The sequence shown here is derived from an EMBL/GenBank/DDBJ whole genome shotgun (WGS) entry which is preliminary data.</text>
</comment>
<evidence type="ECO:0000313" key="9">
    <source>
        <dbReference type="EMBL" id="KAK9070615.1"/>
    </source>
</evidence>
<organism evidence="9 10">
    <name type="scientific">Deinandra increscens subsp. villosa</name>
    <dbReference type="NCBI Taxonomy" id="3103831"/>
    <lineage>
        <taxon>Eukaryota</taxon>
        <taxon>Viridiplantae</taxon>
        <taxon>Streptophyta</taxon>
        <taxon>Embryophyta</taxon>
        <taxon>Tracheophyta</taxon>
        <taxon>Spermatophyta</taxon>
        <taxon>Magnoliopsida</taxon>
        <taxon>eudicotyledons</taxon>
        <taxon>Gunneridae</taxon>
        <taxon>Pentapetalae</taxon>
        <taxon>asterids</taxon>
        <taxon>campanulids</taxon>
        <taxon>Asterales</taxon>
        <taxon>Asteraceae</taxon>
        <taxon>Asteroideae</taxon>
        <taxon>Heliantheae alliance</taxon>
        <taxon>Madieae</taxon>
        <taxon>Madiinae</taxon>
        <taxon>Deinandra</taxon>
    </lineage>
</organism>
<dbReference type="AlphaFoldDB" id="A0AAP0D8L9"/>
<dbReference type="PANTHER" id="PTHR46151:SF12">
    <property type="entry name" value="RING_U-BOX SUPERFAMILY PROTEIN"/>
    <property type="match status" value="1"/>
</dbReference>
<dbReference type="EMBL" id="JBCNJP010000012">
    <property type="protein sequence ID" value="KAK9070615.1"/>
    <property type="molecule type" value="Genomic_DNA"/>
</dbReference>
<keyword evidence="4" id="KW-0862">Zinc</keyword>
<evidence type="ECO:0000256" key="2">
    <source>
        <dbReference type="ARBA" id="ARBA00022723"/>
    </source>
</evidence>
<dbReference type="PROSITE" id="PS50089">
    <property type="entry name" value="ZF_RING_2"/>
    <property type="match status" value="1"/>
</dbReference>
<keyword evidence="7" id="KW-1133">Transmembrane helix</keyword>
<dbReference type="GO" id="GO:0008270">
    <property type="term" value="F:zinc ion binding"/>
    <property type="evidence" value="ECO:0007669"/>
    <property type="project" value="UniProtKB-KW"/>
</dbReference>
<proteinExistence type="predicted"/>
<dbReference type="SMART" id="SM00184">
    <property type="entry name" value="RING"/>
    <property type="match status" value="1"/>
</dbReference>
<dbReference type="GO" id="GO:0016020">
    <property type="term" value="C:membrane"/>
    <property type="evidence" value="ECO:0007669"/>
    <property type="project" value="UniProtKB-SubCell"/>
</dbReference>
<dbReference type="Proteomes" id="UP001408789">
    <property type="component" value="Unassembled WGS sequence"/>
</dbReference>
<gene>
    <name evidence="9" type="ORF">SSX86_011017</name>
</gene>
<dbReference type="PANTHER" id="PTHR46151">
    <property type="entry name" value="NEP1-INTERACTING PROTEIN-LIKE 2"/>
    <property type="match status" value="1"/>
</dbReference>
<dbReference type="Gene3D" id="3.30.40.10">
    <property type="entry name" value="Zinc/RING finger domain, C3HC4 (zinc finger)"/>
    <property type="match status" value="1"/>
</dbReference>
<evidence type="ECO:0000256" key="6">
    <source>
        <dbReference type="PROSITE-ProRule" id="PRU00175"/>
    </source>
</evidence>
<keyword evidence="3 6" id="KW-0863">Zinc-finger</keyword>
<evidence type="ECO:0000256" key="5">
    <source>
        <dbReference type="ARBA" id="ARBA00023136"/>
    </source>
</evidence>
<name>A0AAP0D8L9_9ASTR</name>
<dbReference type="SUPFAM" id="SSF57850">
    <property type="entry name" value="RING/U-box"/>
    <property type="match status" value="1"/>
</dbReference>
<keyword evidence="2" id="KW-0479">Metal-binding</keyword>
<evidence type="ECO:0000256" key="4">
    <source>
        <dbReference type="ARBA" id="ARBA00022833"/>
    </source>
</evidence>
<dbReference type="CDD" id="cd16461">
    <property type="entry name" value="RING-H2_EL5-like"/>
    <property type="match status" value="1"/>
</dbReference>
<dbReference type="InterPro" id="IPR013083">
    <property type="entry name" value="Znf_RING/FYVE/PHD"/>
</dbReference>
<keyword evidence="10" id="KW-1185">Reference proteome</keyword>
<feature type="domain" description="RING-type" evidence="8">
    <location>
        <begin position="144"/>
        <end position="186"/>
    </location>
</feature>
<evidence type="ECO:0000256" key="7">
    <source>
        <dbReference type="SAM" id="Phobius"/>
    </source>
</evidence>
<keyword evidence="5 7" id="KW-0472">Membrane</keyword>
<feature type="transmembrane region" description="Helical" evidence="7">
    <location>
        <begin position="12"/>
        <end position="36"/>
    </location>
</feature>
<evidence type="ECO:0000259" key="8">
    <source>
        <dbReference type="PROSITE" id="PS50089"/>
    </source>
</evidence>
<comment type="subcellular location">
    <subcellularLocation>
        <location evidence="1">Membrane</location>
    </subcellularLocation>
</comment>
<evidence type="ECO:0000256" key="1">
    <source>
        <dbReference type="ARBA" id="ARBA00004370"/>
    </source>
</evidence>
<sequence>MADFQIKAVWNVIFRIFTALITCTGGAVIGLVSGAIKGQTTETGLVRGAGVGAVSGAIIALQAVDMIANGEPFSKVALLQSVLHGKLFIDWTSAMETSFTDIFNVENNVAKGLSEEVINDLPKCVFDDDKTCQNDDDKCHERNCVICLQDFENKEEGRELPGCKHVFHMKCIDEWLMRQGSCPICRRDVIV</sequence>
<reference evidence="9 10" key="1">
    <citation type="submission" date="2024-04" db="EMBL/GenBank/DDBJ databases">
        <title>The reference genome of an endangered Asteraceae, Deinandra increscens subsp. villosa, native to the Central Coast of California.</title>
        <authorList>
            <person name="Guilliams M."/>
            <person name="Hasenstab-Lehman K."/>
            <person name="Meyer R."/>
            <person name="Mcevoy S."/>
        </authorList>
    </citation>
    <scope>NUCLEOTIDE SEQUENCE [LARGE SCALE GENOMIC DNA]</scope>
    <source>
        <tissue evidence="9">Leaf</tissue>
    </source>
</reference>
<evidence type="ECO:0000256" key="3">
    <source>
        <dbReference type="ARBA" id="ARBA00022771"/>
    </source>
</evidence>
<dbReference type="Pfam" id="PF13639">
    <property type="entry name" value="zf-RING_2"/>
    <property type="match status" value="1"/>
</dbReference>
<accession>A0AAP0D8L9</accession>
<protein>
    <recommendedName>
        <fullName evidence="8">RING-type domain-containing protein</fullName>
    </recommendedName>
</protein>
<keyword evidence="7" id="KW-0812">Transmembrane</keyword>
<dbReference type="InterPro" id="IPR001841">
    <property type="entry name" value="Znf_RING"/>
</dbReference>
<evidence type="ECO:0000313" key="10">
    <source>
        <dbReference type="Proteomes" id="UP001408789"/>
    </source>
</evidence>